<feature type="transmembrane region" description="Helical" evidence="1">
    <location>
        <begin position="105"/>
        <end position="130"/>
    </location>
</feature>
<feature type="transmembrane region" description="Helical" evidence="1">
    <location>
        <begin position="150"/>
        <end position="172"/>
    </location>
</feature>
<keyword evidence="1" id="KW-0472">Membrane</keyword>
<proteinExistence type="predicted"/>
<reference evidence="2 3" key="1">
    <citation type="submission" date="2020-02" db="EMBL/GenBank/DDBJ databases">
        <title>Whole genome sequence of Halogeometricum borinquense strain wsp4.</title>
        <authorList>
            <person name="Verma D.K."/>
            <person name="Gopal K."/>
            <person name="Prasad E.S."/>
        </authorList>
    </citation>
    <scope>NUCLEOTIDE SEQUENCE [LARGE SCALE GENOMIC DNA]</scope>
    <source>
        <strain evidence="3">wsp4</strain>
    </source>
</reference>
<dbReference type="RefSeq" id="WP_163486793.1">
    <property type="nucleotide sequence ID" value="NZ_CP048739.1"/>
</dbReference>
<keyword evidence="1" id="KW-0812">Transmembrane</keyword>
<evidence type="ECO:0000256" key="1">
    <source>
        <dbReference type="SAM" id="Phobius"/>
    </source>
</evidence>
<dbReference type="Proteomes" id="UP000465846">
    <property type="component" value="Chromosome"/>
</dbReference>
<evidence type="ECO:0000313" key="3">
    <source>
        <dbReference type="Proteomes" id="UP000465846"/>
    </source>
</evidence>
<dbReference type="EMBL" id="CP048739">
    <property type="protein sequence ID" value="QIB74960.1"/>
    <property type="molecule type" value="Genomic_DNA"/>
</dbReference>
<evidence type="ECO:0000313" key="2">
    <source>
        <dbReference type="EMBL" id="QIB74960.1"/>
    </source>
</evidence>
<keyword evidence="1" id="KW-1133">Transmembrane helix</keyword>
<accession>A0A6C0UIB8</accession>
<name>A0A6C0UIB8_9EURY</name>
<protein>
    <submittedName>
        <fullName evidence="2">Uncharacterized protein</fullName>
    </submittedName>
</protein>
<dbReference type="GeneID" id="44080159"/>
<dbReference type="AlphaFoldDB" id="A0A6C0UIB8"/>
<gene>
    <name evidence="2" type="ORF">G3I44_12120</name>
</gene>
<sequence>MSLENEDSEAISNLDANLKTQDKPIIDAFSHAEHQVLLTTEVAEKVELSDRQVRRRLKDLASRDILGTRKPGRDRLWWLKRDVREPITAQYPLLRFARDRISVQLLLVGLGVGVVALVLVPIASLTYAYTVSPPLITRKMLLEGGLLASMLASGFLIAAVVAAATGWLFGYYNVGLPFQDSS</sequence>
<organism evidence="2 3">
    <name type="scientific">Halogeometricum borinquense</name>
    <dbReference type="NCBI Taxonomy" id="60847"/>
    <lineage>
        <taxon>Archaea</taxon>
        <taxon>Methanobacteriati</taxon>
        <taxon>Methanobacteriota</taxon>
        <taxon>Stenosarchaea group</taxon>
        <taxon>Halobacteria</taxon>
        <taxon>Halobacteriales</taxon>
        <taxon>Haloferacaceae</taxon>
        <taxon>Halogeometricum</taxon>
    </lineage>
</organism>